<dbReference type="PATRIC" id="fig|1121448.10.peg.184"/>
<organism evidence="1 2">
    <name type="scientific">Megalodesulfovibrio gigas (strain ATCC 19364 / DSM 1382 / NCIMB 9332 / VKM B-1759)</name>
    <name type="common">Desulfovibrio gigas</name>
    <dbReference type="NCBI Taxonomy" id="1121448"/>
    <lineage>
        <taxon>Bacteria</taxon>
        <taxon>Pseudomonadati</taxon>
        <taxon>Thermodesulfobacteriota</taxon>
        <taxon>Desulfovibrionia</taxon>
        <taxon>Desulfovibrionales</taxon>
        <taxon>Desulfovibrionaceae</taxon>
        <taxon>Megalodesulfovibrio</taxon>
    </lineage>
</organism>
<evidence type="ECO:0000313" key="2">
    <source>
        <dbReference type="Proteomes" id="UP000016587"/>
    </source>
</evidence>
<proteinExistence type="predicted"/>
<sequence length="131" mass="14427">MQHTAQNTSPEAPPCQYHRLPRHGKPDLFFSGCLLGGAWEHASPAEADRNWWEIALYKTSVGAYLLASTYHVVEEGDRTTSTVIAFCEAKSLREFFDINDGPVSELAGSILLQAMAKDHSLRAAFAGFTMP</sequence>
<protein>
    <submittedName>
        <fullName evidence="1">Uncharacterized protein</fullName>
    </submittedName>
</protein>
<dbReference type="KEGG" id="dgg:DGI_0181"/>
<dbReference type="Proteomes" id="UP000016587">
    <property type="component" value="Chromosome"/>
</dbReference>
<dbReference type="EMBL" id="CP006585">
    <property type="protein sequence ID" value="AGW12118.1"/>
    <property type="molecule type" value="Genomic_DNA"/>
</dbReference>
<reference evidence="2" key="2">
    <citation type="submission" date="2013-07" db="EMBL/GenBank/DDBJ databases">
        <authorList>
            <person name="Morais-Silva F.O."/>
            <person name="Rezende A.M."/>
            <person name="Pimentel C."/>
            <person name="Resende D.M."/>
            <person name="Santos C.I."/>
            <person name="Clemente C."/>
            <person name="de Oliveira L.M."/>
            <person name="da Silva S.M."/>
            <person name="Costa D.A."/>
            <person name="Varela-Raposo A."/>
            <person name="Horacio E.C.A."/>
            <person name="Matos M."/>
            <person name="Flores O."/>
            <person name="Ruiz J.C."/>
            <person name="Rodrigues-Pousada C."/>
        </authorList>
    </citation>
    <scope>NUCLEOTIDE SEQUENCE [LARGE SCALE GENOMIC DNA]</scope>
    <source>
        <strain evidence="2">ATCC 19364 / DSM 1382 / NCIMB 9332 / VKM B-1759</strain>
    </source>
</reference>
<keyword evidence="2" id="KW-1185">Reference proteome</keyword>
<dbReference type="STRING" id="1121448.DGI_0181"/>
<dbReference type="HOGENOM" id="CLU_1924173_0_0_7"/>
<accession>T2G779</accession>
<dbReference type="RefSeq" id="WP_021758708.1">
    <property type="nucleotide sequence ID" value="NC_022444.1"/>
</dbReference>
<dbReference type="AlphaFoldDB" id="T2G779"/>
<evidence type="ECO:0000313" key="1">
    <source>
        <dbReference type="EMBL" id="AGW12118.1"/>
    </source>
</evidence>
<gene>
    <name evidence="1" type="ORF">DGI_0181</name>
</gene>
<reference evidence="1 2" key="1">
    <citation type="journal article" date="2013" name="J. Bacteriol.">
        <title>Roles of HynAB and Ech, the only two hydrogenases found in the model sulfate reducer Desulfovibrio gigas.</title>
        <authorList>
            <person name="Morais-Silva F.O."/>
            <person name="Santos C.I."/>
            <person name="Rodrigues R."/>
            <person name="Pereira I.A."/>
            <person name="Rodrigues-Pousada C."/>
        </authorList>
    </citation>
    <scope>NUCLEOTIDE SEQUENCE [LARGE SCALE GENOMIC DNA]</scope>
    <source>
        <strain evidence="2">ATCC 19364 / DSM 1382 / NCIMB 9332 / VKM B-1759</strain>
    </source>
</reference>
<name>T2G779_MEGG1</name>